<evidence type="ECO:0000256" key="4">
    <source>
        <dbReference type="ARBA" id="ARBA00022984"/>
    </source>
</evidence>
<dbReference type="RefSeq" id="WP_149428887.1">
    <property type="nucleotide sequence ID" value="NZ_VLNY01000002.1"/>
</dbReference>
<organism evidence="11 12">
    <name type="scientific">Antrihabitans cavernicola</name>
    <dbReference type="NCBI Taxonomy" id="2495913"/>
    <lineage>
        <taxon>Bacteria</taxon>
        <taxon>Bacillati</taxon>
        <taxon>Actinomycetota</taxon>
        <taxon>Actinomycetes</taxon>
        <taxon>Mycobacteriales</taxon>
        <taxon>Nocardiaceae</taxon>
        <taxon>Antrihabitans</taxon>
    </lineage>
</organism>
<evidence type="ECO:0000256" key="8">
    <source>
        <dbReference type="SAM" id="MobiDB-lite"/>
    </source>
</evidence>
<comment type="caution">
    <text evidence="11">The sequence shown here is derived from an EMBL/GenBank/DDBJ whole genome shotgun (WGS) entry which is preliminary data.</text>
</comment>
<dbReference type="PROSITE" id="PS51257">
    <property type="entry name" value="PROKAR_LIPOPROTEIN"/>
    <property type="match status" value="1"/>
</dbReference>
<gene>
    <name evidence="11" type="ORF">FOY51_03715</name>
</gene>
<dbReference type="AlphaFoldDB" id="A0A5A7SC71"/>
<dbReference type="Proteomes" id="UP000322244">
    <property type="component" value="Unassembled WGS sequence"/>
</dbReference>
<accession>A0A5A7SC71</accession>
<keyword evidence="5" id="KW-0012">Acyltransferase</keyword>
<dbReference type="PANTHER" id="PTHR30582">
    <property type="entry name" value="L,D-TRANSPEPTIDASE"/>
    <property type="match status" value="1"/>
</dbReference>
<keyword evidence="12" id="KW-1185">Reference proteome</keyword>
<feature type="compositionally biased region" description="Low complexity" evidence="8">
    <location>
        <begin position="33"/>
        <end position="51"/>
    </location>
</feature>
<keyword evidence="9" id="KW-0732">Signal</keyword>
<dbReference type="Gene3D" id="2.40.440.10">
    <property type="entry name" value="L,D-transpeptidase catalytic domain-like"/>
    <property type="match status" value="1"/>
</dbReference>
<keyword evidence="4 7" id="KW-0573">Peptidoglycan synthesis</keyword>
<evidence type="ECO:0000256" key="1">
    <source>
        <dbReference type="ARBA" id="ARBA00004752"/>
    </source>
</evidence>
<protein>
    <submittedName>
        <fullName evidence="11">L,D-transpeptidase family protein</fullName>
    </submittedName>
</protein>
<evidence type="ECO:0000256" key="2">
    <source>
        <dbReference type="ARBA" id="ARBA00022679"/>
    </source>
</evidence>
<dbReference type="GO" id="GO:0005576">
    <property type="term" value="C:extracellular region"/>
    <property type="evidence" value="ECO:0007669"/>
    <property type="project" value="TreeGrafter"/>
</dbReference>
<feature type="domain" description="L,D-TPase catalytic" evidence="10">
    <location>
        <begin position="250"/>
        <end position="385"/>
    </location>
</feature>
<dbReference type="GO" id="GO:0018104">
    <property type="term" value="P:peptidoglycan-protein cross-linking"/>
    <property type="evidence" value="ECO:0007669"/>
    <property type="project" value="TreeGrafter"/>
</dbReference>
<evidence type="ECO:0000256" key="5">
    <source>
        <dbReference type="ARBA" id="ARBA00023315"/>
    </source>
</evidence>
<dbReference type="Gene3D" id="2.60.40.3780">
    <property type="match status" value="1"/>
</dbReference>
<evidence type="ECO:0000256" key="7">
    <source>
        <dbReference type="PROSITE-ProRule" id="PRU01373"/>
    </source>
</evidence>
<dbReference type="CDD" id="cd16913">
    <property type="entry name" value="YkuD_like"/>
    <property type="match status" value="1"/>
</dbReference>
<dbReference type="CDD" id="cd13432">
    <property type="entry name" value="LDT_IgD_like_2"/>
    <property type="match status" value="1"/>
</dbReference>
<dbReference type="PROSITE" id="PS52029">
    <property type="entry name" value="LD_TPASE"/>
    <property type="match status" value="1"/>
</dbReference>
<sequence length="411" mass="43747">MVRRVHPRGFVAFACLVLMLSIGGCTVGTGKDASSGAKASPTSSAPPKSTAEITLTPGSDKPINVTDPVSASVTSGTFTKVTLTNPEGVEVKSVTTPDDLSWKITEPLGYDKTYKLHAEAVDAKGIATSKDADVTTVAPSNQTQLYMEDASGNSLQDGATYGVGVIPVAHFDEPITDRAKAEKAITITTDPPVQGAWHWFSDNSAHWRPENYYAPGTKVSISAKLYGVDLGGGLFGQSDVDTSFDIGDSHISTADDNTKQVTVTNNGAVERTMPTSMGQGGTETVNGQTISFWTPSGTYTVMGKENPVIMDSSTYGLPINSRLGYKESINWATRISGDGIYLHQLDSTVWAQGNTDTSHGCLNLNEDNAQWFYNFSRIGDVVQVINTGGPPQDVGNNGDWAMSWADWQARG</sequence>
<evidence type="ECO:0000256" key="6">
    <source>
        <dbReference type="ARBA" id="ARBA00023316"/>
    </source>
</evidence>
<dbReference type="InterPro" id="IPR005490">
    <property type="entry name" value="LD_TPept_cat_dom"/>
</dbReference>
<dbReference type="OrthoDB" id="5242354at2"/>
<name>A0A5A7SC71_9NOCA</name>
<dbReference type="Pfam" id="PF03734">
    <property type="entry name" value="YkuD"/>
    <property type="match status" value="1"/>
</dbReference>
<evidence type="ECO:0000256" key="3">
    <source>
        <dbReference type="ARBA" id="ARBA00022960"/>
    </source>
</evidence>
<dbReference type="PANTHER" id="PTHR30582:SF2">
    <property type="entry name" value="L,D-TRANSPEPTIDASE YCIB-RELATED"/>
    <property type="match status" value="1"/>
</dbReference>
<dbReference type="InterPro" id="IPR041280">
    <property type="entry name" value="Big_10"/>
</dbReference>
<comment type="pathway">
    <text evidence="1 7">Cell wall biogenesis; peptidoglycan biosynthesis.</text>
</comment>
<proteinExistence type="predicted"/>
<keyword evidence="3 7" id="KW-0133">Cell shape</keyword>
<dbReference type="GO" id="GO:0071555">
    <property type="term" value="P:cell wall organization"/>
    <property type="evidence" value="ECO:0007669"/>
    <property type="project" value="UniProtKB-UniRule"/>
</dbReference>
<dbReference type="InterPro" id="IPR050979">
    <property type="entry name" value="LD-transpeptidase"/>
</dbReference>
<evidence type="ECO:0000313" key="11">
    <source>
        <dbReference type="EMBL" id="KAA0023728.1"/>
    </source>
</evidence>
<dbReference type="EMBL" id="VLNY01000002">
    <property type="protein sequence ID" value="KAA0023728.1"/>
    <property type="molecule type" value="Genomic_DNA"/>
</dbReference>
<dbReference type="GO" id="GO:0008360">
    <property type="term" value="P:regulation of cell shape"/>
    <property type="evidence" value="ECO:0007669"/>
    <property type="project" value="UniProtKB-UniRule"/>
</dbReference>
<reference evidence="11 12" key="1">
    <citation type="submission" date="2019-07" db="EMBL/GenBank/DDBJ databases">
        <title>Rhodococcus cavernicolus sp. nov., isolated from a cave.</title>
        <authorList>
            <person name="Lee S.D."/>
        </authorList>
    </citation>
    <scope>NUCLEOTIDE SEQUENCE [LARGE SCALE GENOMIC DNA]</scope>
    <source>
        <strain evidence="11 12">C1-24</strain>
    </source>
</reference>
<feature type="chain" id="PRO_5038926853" evidence="9">
    <location>
        <begin position="28"/>
        <end position="411"/>
    </location>
</feature>
<feature type="active site" description="Proton donor/acceptor" evidence="7">
    <location>
        <position position="343"/>
    </location>
</feature>
<dbReference type="UniPathway" id="UPA00219"/>
<dbReference type="GO" id="GO:0071972">
    <property type="term" value="F:peptidoglycan L,D-transpeptidase activity"/>
    <property type="evidence" value="ECO:0007669"/>
    <property type="project" value="TreeGrafter"/>
</dbReference>
<dbReference type="SUPFAM" id="SSF141523">
    <property type="entry name" value="L,D-transpeptidase catalytic domain-like"/>
    <property type="match status" value="1"/>
</dbReference>
<feature type="signal peptide" evidence="9">
    <location>
        <begin position="1"/>
        <end position="27"/>
    </location>
</feature>
<evidence type="ECO:0000256" key="9">
    <source>
        <dbReference type="SAM" id="SignalP"/>
    </source>
</evidence>
<dbReference type="Gene3D" id="2.60.40.3710">
    <property type="match status" value="1"/>
</dbReference>
<dbReference type="GO" id="GO:0016746">
    <property type="term" value="F:acyltransferase activity"/>
    <property type="evidence" value="ECO:0007669"/>
    <property type="project" value="UniProtKB-KW"/>
</dbReference>
<feature type="region of interest" description="Disordered" evidence="8">
    <location>
        <begin position="31"/>
        <end position="67"/>
    </location>
</feature>
<feature type="active site" description="Nucleophile" evidence="7">
    <location>
        <position position="361"/>
    </location>
</feature>
<evidence type="ECO:0000313" key="12">
    <source>
        <dbReference type="Proteomes" id="UP000322244"/>
    </source>
</evidence>
<dbReference type="InterPro" id="IPR038063">
    <property type="entry name" value="Transpep_catalytic_dom"/>
</dbReference>
<keyword evidence="6 7" id="KW-0961">Cell wall biogenesis/degradation</keyword>
<evidence type="ECO:0000259" key="10">
    <source>
        <dbReference type="PROSITE" id="PS52029"/>
    </source>
</evidence>
<keyword evidence="2" id="KW-0808">Transferase</keyword>
<dbReference type="Pfam" id="PF17964">
    <property type="entry name" value="Big_10"/>
    <property type="match status" value="1"/>
</dbReference>